<name>A0A1R2C4T9_9CILI</name>
<dbReference type="PROSITE" id="PS50235">
    <property type="entry name" value="USP_3"/>
    <property type="match status" value="1"/>
</dbReference>
<evidence type="ECO:0000259" key="1">
    <source>
        <dbReference type="PROSITE" id="PS50235"/>
    </source>
</evidence>
<comment type="caution">
    <text evidence="2">The sequence shown here is derived from an EMBL/GenBank/DDBJ whole genome shotgun (WGS) entry which is preliminary data.</text>
</comment>
<reference evidence="2 3" key="1">
    <citation type="submission" date="2016-11" db="EMBL/GenBank/DDBJ databases">
        <title>The macronuclear genome of Stentor coeruleus: a giant cell with tiny introns.</title>
        <authorList>
            <person name="Slabodnick M."/>
            <person name="Ruby J.G."/>
            <person name="Reiff S.B."/>
            <person name="Swart E.C."/>
            <person name="Gosai S."/>
            <person name="Prabakaran S."/>
            <person name="Witkowska E."/>
            <person name="Larue G.E."/>
            <person name="Fisher S."/>
            <person name="Freeman R.M."/>
            <person name="Gunawardena J."/>
            <person name="Chu W."/>
            <person name="Stover N.A."/>
            <person name="Gregory B.D."/>
            <person name="Nowacki M."/>
            <person name="Derisi J."/>
            <person name="Roy S.W."/>
            <person name="Marshall W.F."/>
            <person name="Sood P."/>
        </authorList>
    </citation>
    <scope>NUCLEOTIDE SEQUENCE [LARGE SCALE GENOMIC DNA]</scope>
    <source>
        <strain evidence="2">WM001</strain>
    </source>
</reference>
<dbReference type="InterPro" id="IPR028889">
    <property type="entry name" value="USP"/>
</dbReference>
<dbReference type="PANTHER" id="PTHR21646">
    <property type="entry name" value="UBIQUITIN CARBOXYL-TERMINAL HYDROLASE"/>
    <property type="match status" value="1"/>
</dbReference>
<evidence type="ECO:0000313" key="3">
    <source>
        <dbReference type="Proteomes" id="UP000187209"/>
    </source>
</evidence>
<dbReference type="InterPro" id="IPR038765">
    <property type="entry name" value="Papain-like_cys_pep_sf"/>
</dbReference>
<dbReference type="Proteomes" id="UP000187209">
    <property type="component" value="Unassembled WGS sequence"/>
</dbReference>
<sequence>MKCRHIKQLTSIDYGIIIDKFKARFCEKCGKKEDLYISLKSWETMCELHLSKDHLQLRKDLLQVVCKQFCNSIVAVENTKIKDLIPMLEVNKKNIRILGCTGLLNLGNTCYINTIIQVLSSILCIKTYFLKYVIKSKAQGILRYFSYLLDAMWRGERTYAPSHFLTFIDGEISTNMNRNRHQDTLEFFHFFHTTIDNNLKAQLESNFFSECFLWKTSISLQCLKCKTTSTVQEEFFELPLCIPQKEEAKVFKDKSYKLMSDKDKAEFEGMTNSIWKKVKLFVNSRSLRVISLYECLYSYFQTEKLNDQQNLRMCDHCNSKQESEKMQKIKSLPPVLVIVLKRYYSTSTKIPLHVQLPRVLDLNDFSQDRIPLYELTGVISHEGDLHSGHYYAYCKHQETGCWFKYNDRKVSRRTEEQVLQRQAYIAFYTENFVMRNVEKGEFLVPVEWLNRFKCMRNPMQIPYEKYICEHEKIRPGYSIQDFKRVRYEDVSNYTKRNEMEDLRPCEECKKLM</sequence>
<dbReference type="Gene3D" id="3.90.70.10">
    <property type="entry name" value="Cysteine proteinases"/>
    <property type="match status" value="1"/>
</dbReference>
<dbReference type="GO" id="GO:0004843">
    <property type="term" value="F:cysteine-type deubiquitinase activity"/>
    <property type="evidence" value="ECO:0007669"/>
    <property type="project" value="InterPro"/>
</dbReference>
<dbReference type="OrthoDB" id="420187at2759"/>
<proteinExistence type="predicted"/>
<accession>A0A1R2C4T9</accession>
<dbReference type="AlphaFoldDB" id="A0A1R2C4T9"/>
<feature type="domain" description="USP" evidence="1">
    <location>
        <begin position="101"/>
        <end position="431"/>
    </location>
</feature>
<dbReference type="SUPFAM" id="SSF54001">
    <property type="entry name" value="Cysteine proteinases"/>
    <property type="match status" value="1"/>
</dbReference>
<organism evidence="2 3">
    <name type="scientific">Stentor coeruleus</name>
    <dbReference type="NCBI Taxonomy" id="5963"/>
    <lineage>
        <taxon>Eukaryota</taxon>
        <taxon>Sar</taxon>
        <taxon>Alveolata</taxon>
        <taxon>Ciliophora</taxon>
        <taxon>Postciliodesmatophora</taxon>
        <taxon>Heterotrichea</taxon>
        <taxon>Heterotrichida</taxon>
        <taxon>Stentoridae</taxon>
        <taxon>Stentor</taxon>
    </lineage>
</organism>
<dbReference type="Pfam" id="PF00443">
    <property type="entry name" value="UCH"/>
    <property type="match status" value="1"/>
</dbReference>
<dbReference type="EMBL" id="MPUH01000282">
    <property type="protein sequence ID" value="OMJ84042.1"/>
    <property type="molecule type" value="Genomic_DNA"/>
</dbReference>
<protein>
    <recommendedName>
        <fullName evidence="1">USP domain-containing protein</fullName>
    </recommendedName>
</protein>
<dbReference type="GO" id="GO:0016579">
    <property type="term" value="P:protein deubiquitination"/>
    <property type="evidence" value="ECO:0007669"/>
    <property type="project" value="InterPro"/>
</dbReference>
<dbReference type="InterPro" id="IPR018200">
    <property type="entry name" value="USP_CS"/>
</dbReference>
<dbReference type="InterPro" id="IPR001394">
    <property type="entry name" value="Peptidase_C19_UCH"/>
</dbReference>
<evidence type="ECO:0000313" key="2">
    <source>
        <dbReference type="EMBL" id="OMJ84042.1"/>
    </source>
</evidence>
<keyword evidence="3" id="KW-1185">Reference proteome</keyword>
<dbReference type="InterPro" id="IPR050185">
    <property type="entry name" value="Ub_carboxyl-term_hydrolase"/>
</dbReference>
<dbReference type="PROSITE" id="PS00973">
    <property type="entry name" value="USP_2"/>
    <property type="match status" value="1"/>
</dbReference>
<gene>
    <name evidence="2" type="ORF">SteCoe_14911</name>
</gene>